<protein>
    <recommendedName>
        <fullName evidence="8">Pantothenate synthetase</fullName>
        <shortName evidence="8">PS</shortName>
        <ecNumber evidence="8">6.3.2.1</ecNumber>
    </recommendedName>
    <alternativeName>
        <fullName evidence="8">Pantoate--beta-alanine ligase</fullName>
    </alternativeName>
    <alternativeName>
        <fullName evidence="8">Pantoate-activating enzyme</fullName>
    </alternativeName>
</protein>
<gene>
    <name evidence="8" type="primary">panC</name>
    <name evidence="9" type="ORF">WH96_02540</name>
</gene>
<dbReference type="GO" id="GO:0005829">
    <property type="term" value="C:cytosol"/>
    <property type="evidence" value="ECO:0007669"/>
    <property type="project" value="TreeGrafter"/>
</dbReference>
<keyword evidence="4 8" id="KW-0566">Pantothenate biosynthesis</keyword>
<evidence type="ECO:0000256" key="5">
    <source>
        <dbReference type="ARBA" id="ARBA00022741"/>
    </source>
</evidence>
<keyword evidence="6 8" id="KW-0067">ATP-binding</keyword>
<dbReference type="PATRIC" id="fig|1489064.4.peg.1435"/>
<evidence type="ECO:0000313" key="10">
    <source>
        <dbReference type="Proteomes" id="UP000035444"/>
    </source>
</evidence>
<dbReference type="InterPro" id="IPR042176">
    <property type="entry name" value="Pantoate_ligase_C"/>
</dbReference>
<dbReference type="PANTHER" id="PTHR21299:SF1">
    <property type="entry name" value="PANTOATE--BETA-ALANINE LIGASE"/>
    <property type="match status" value="1"/>
</dbReference>
<dbReference type="STRING" id="1489064.WH96_02540"/>
<dbReference type="GO" id="GO:0005524">
    <property type="term" value="F:ATP binding"/>
    <property type="evidence" value="ECO:0007669"/>
    <property type="project" value="UniProtKB-KW"/>
</dbReference>
<evidence type="ECO:0000256" key="2">
    <source>
        <dbReference type="ARBA" id="ARBA00009256"/>
    </source>
</evidence>
<reference evidence="9 10" key="1">
    <citation type="submission" date="2015-03" db="EMBL/GenBank/DDBJ databases">
        <title>Genome Sequence of Kiloniella spongiae MEBiC09566, isolated from a marine sponge.</title>
        <authorList>
            <person name="Shao Z."/>
            <person name="Wang L."/>
            <person name="Li X."/>
        </authorList>
    </citation>
    <scope>NUCLEOTIDE SEQUENCE [LARGE SCALE GENOMIC DNA]</scope>
    <source>
        <strain evidence="9 10">MEBiC09566</strain>
    </source>
</reference>
<dbReference type="CDD" id="cd00560">
    <property type="entry name" value="PanC"/>
    <property type="match status" value="1"/>
</dbReference>
<dbReference type="GO" id="GO:0015940">
    <property type="term" value="P:pantothenate biosynthetic process"/>
    <property type="evidence" value="ECO:0007669"/>
    <property type="project" value="UniProtKB-UniRule"/>
</dbReference>
<comment type="subcellular location">
    <subcellularLocation>
        <location evidence="8">Cytoplasm</location>
    </subcellularLocation>
</comment>
<evidence type="ECO:0000256" key="8">
    <source>
        <dbReference type="HAMAP-Rule" id="MF_00158"/>
    </source>
</evidence>
<feature type="binding site" evidence="8">
    <location>
        <position position="176"/>
    </location>
    <ligand>
        <name>ATP</name>
        <dbReference type="ChEBI" id="CHEBI:30616"/>
    </ligand>
</feature>
<dbReference type="UniPathway" id="UPA00028">
    <property type="reaction ID" value="UER00005"/>
</dbReference>
<evidence type="ECO:0000256" key="6">
    <source>
        <dbReference type="ARBA" id="ARBA00022840"/>
    </source>
</evidence>
<evidence type="ECO:0000256" key="3">
    <source>
        <dbReference type="ARBA" id="ARBA00022598"/>
    </source>
</evidence>
<dbReference type="Gene3D" id="3.30.1300.10">
    <property type="entry name" value="Pantoate-beta-alanine ligase, C-terminal domain"/>
    <property type="match status" value="1"/>
</dbReference>
<name>A0A0H2MJR1_9PROT</name>
<dbReference type="InterPro" id="IPR014729">
    <property type="entry name" value="Rossmann-like_a/b/a_fold"/>
</dbReference>
<dbReference type="InterPro" id="IPR003721">
    <property type="entry name" value="Pantoate_ligase"/>
</dbReference>
<organism evidence="9 10">
    <name type="scientific">Kiloniella spongiae</name>
    <dbReference type="NCBI Taxonomy" id="1489064"/>
    <lineage>
        <taxon>Bacteria</taxon>
        <taxon>Pseudomonadati</taxon>
        <taxon>Pseudomonadota</taxon>
        <taxon>Alphaproteobacteria</taxon>
        <taxon>Rhodospirillales</taxon>
        <taxon>Kiloniellaceae</taxon>
        <taxon>Kiloniella</taxon>
    </lineage>
</organism>
<comment type="function">
    <text evidence="8">Catalyzes the condensation of pantoate with beta-alanine in an ATP-dependent reaction via a pantoyl-adenylate intermediate.</text>
</comment>
<comment type="catalytic activity">
    <reaction evidence="7 8">
        <text>(R)-pantoate + beta-alanine + ATP = (R)-pantothenate + AMP + diphosphate + H(+)</text>
        <dbReference type="Rhea" id="RHEA:10912"/>
        <dbReference type="ChEBI" id="CHEBI:15378"/>
        <dbReference type="ChEBI" id="CHEBI:15980"/>
        <dbReference type="ChEBI" id="CHEBI:29032"/>
        <dbReference type="ChEBI" id="CHEBI:30616"/>
        <dbReference type="ChEBI" id="CHEBI:33019"/>
        <dbReference type="ChEBI" id="CHEBI:57966"/>
        <dbReference type="ChEBI" id="CHEBI:456215"/>
        <dbReference type="EC" id="6.3.2.1"/>
    </reaction>
</comment>
<feature type="binding site" evidence="8">
    <location>
        <position position="61"/>
    </location>
    <ligand>
        <name>(R)-pantoate</name>
        <dbReference type="ChEBI" id="CHEBI:15980"/>
    </ligand>
</feature>
<dbReference type="OrthoDB" id="9773087at2"/>
<keyword evidence="3 8" id="KW-0436">Ligase</keyword>
<dbReference type="AlphaFoldDB" id="A0A0H2MJR1"/>
<keyword evidence="10" id="KW-1185">Reference proteome</keyword>
<dbReference type="Proteomes" id="UP000035444">
    <property type="component" value="Unassembled WGS sequence"/>
</dbReference>
<dbReference type="Gene3D" id="3.40.50.620">
    <property type="entry name" value="HUPs"/>
    <property type="match status" value="1"/>
</dbReference>
<dbReference type="Pfam" id="PF02569">
    <property type="entry name" value="Pantoate_ligase"/>
    <property type="match status" value="1"/>
</dbReference>
<comment type="miscellaneous">
    <text evidence="8">The reaction proceeds by a bi uni uni bi ping pong mechanism.</text>
</comment>
<feature type="active site" description="Proton donor" evidence="8">
    <location>
        <position position="37"/>
    </location>
</feature>
<accession>A0A0H2MJR1</accession>
<evidence type="ECO:0000313" key="9">
    <source>
        <dbReference type="EMBL" id="KLN62401.1"/>
    </source>
</evidence>
<proteinExistence type="inferred from homology"/>
<dbReference type="EMBL" id="LAQL01000002">
    <property type="protein sequence ID" value="KLN62401.1"/>
    <property type="molecule type" value="Genomic_DNA"/>
</dbReference>
<feature type="binding site" evidence="8">
    <location>
        <position position="61"/>
    </location>
    <ligand>
        <name>beta-alanine</name>
        <dbReference type="ChEBI" id="CHEBI:57966"/>
    </ligand>
</feature>
<dbReference type="EC" id="6.3.2.1" evidence="8"/>
<dbReference type="RefSeq" id="WP_047762524.1">
    <property type="nucleotide sequence ID" value="NZ_LAQL01000002.1"/>
</dbReference>
<feature type="binding site" evidence="8">
    <location>
        <begin position="184"/>
        <end position="187"/>
    </location>
    <ligand>
        <name>ATP</name>
        <dbReference type="ChEBI" id="CHEBI:30616"/>
    </ligand>
</feature>
<feature type="binding site" evidence="8">
    <location>
        <position position="153"/>
    </location>
    <ligand>
        <name>(R)-pantoate</name>
        <dbReference type="ChEBI" id="CHEBI:15980"/>
    </ligand>
</feature>
<dbReference type="PANTHER" id="PTHR21299">
    <property type="entry name" value="CYTIDYLATE KINASE/PANTOATE-BETA-ALANINE LIGASE"/>
    <property type="match status" value="1"/>
</dbReference>
<comment type="pathway">
    <text evidence="1 8">Cofactor biosynthesis; (R)-pantothenate biosynthesis; (R)-pantothenate from (R)-pantoate and beta-alanine: step 1/1.</text>
</comment>
<sequence length="285" mass="31896">MRIVKSKRDLRALVSDWKADKQEIGVVMTMGALHEGHLSLVDAAKTDNDRVIATIFINPRQFDNKSDLATYPVDTDADLKKLEEAGVDLVYLPQVDEIYPNGYSTTVAVGTMQDCLCGATRPGHMDGVTTVVSKLLIQTSPDRAYFGQKDFQQYLLIQRVASDLDLSVDVIGVPTVREDDNLALSSRNRRLSEEQRAIAPTLYKVESTIADLIRQGEAVDHVLEWGRKVILDSGFERIDYLEVRSEEDLELLGDVADRDNLLNGRVFVAAWLGNTRLIDNYPISR</sequence>
<comment type="subunit">
    <text evidence="8">Homodimer.</text>
</comment>
<evidence type="ECO:0000256" key="4">
    <source>
        <dbReference type="ARBA" id="ARBA00022655"/>
    </source>
</evidence>
<dbReference type="NCBIfam" id="TIGR00018">
    <property type="entry name" value="panC"/>
    <property type="match status" value="1"/>
</dbReference>
<feature type="binding site" evidence="8">
    <location>
        <begin position="30"/>
        <end position="37"/>
    </location>
    <ligand>
        <name>ATP</name>
        <dbReference type="ChEBI" id="CHEBI:30616"/>
    </ligand>
</feature>
<feature type="binding site" evidence="8">
    <location>
        <begin position="147"/>
        <end position="150"/>
    </location>
    <ligand>
        <name>ATP</name>
        <dbReference type="ChEBI" id="CHEBI:30616"/>
    </ligand>
</feature>
<comment type="caution">
    <text evidence="9">The sequence shown here is derived from an EMBL/GenBank/DDBJ whole genome shotgun (WGS) entry which is preliminary data.</text>
</comment>
<evidence type="ECO:0000256" key="1">
    <source>
        <dbReference type="ARBA" id="ARBA00004990"/>
    </source>
</evidence>
<comment type="similarity">
    <text evidence="2 8">Belongs to the pantothenate synthetase family.</text>
</comment>
<keyword evidence="8" id="KW-0963">Cytoplasm</keyword>
<evidence type="ECO:0000256" key="7">
    <source>
        <dbReference type="ARBA" id="ARBA00048258"/>
    </source>
</evidence>
<dbReference type="GO" id="GO:0004592">
    <property type="term" value="F:pantoate-beta-alanine ligase activity"/>
    <property type="evidence" value="ECO:0007669"/>
    <property type="project" value="UniProtKB-UniRule"/>
</dbReference>
<dbReference type="HAMAP" id="MF_00158">
    <property type="entry name" value="PanC"/>
    <property type="match status" value="1"/>
</dbReference>
<keyword evidence="5 8" id="KW-0547">Nucleotide-binding</keyword>
<dbReference type="SUPFAM" id="SSF52374">
    <property type="entry name" value="Nucleotidylyl transferase"/>
    <property type="match status" value="1"/>
</dbReference>